<evidence type="ECO:0000313" key="2">
    <source>
        <dbReference type="EMBL" id="PHQ26086.1"/>
    </source>
</evidence>
<evidence type="ECO:0000313" key="3">
    <source>
        <dbReference type="Proteomes" id="UP000229044"/>
    </source>
</evidence>
<reference evidence="2 3" key="1">
    <citation type="submission" date="2017-09" db="EMBL/GenBank/DDBJ databases">
        <title>The draft genome sequences of Marinobacter guineae M3B.</title>
        <authorList>
            <person name="Cao J."/>
        </authorList>
    </citation>
    <scope>NUCLEOTIDE SEQUENCE [LARGE SCALE GENOMIC DNA]</scope>
    <source>
        <strain evidence="2 3">M3B</strain>
    </source>
</reference>
<dbReference type="RefSeq" id="WP_099616169.1">
    <property type="nucleotide sequence ID" value="NZ_KZ319339.1"/>
</dbReference>
<protein>
    <submittedName>
        <fullName evidence="2">Uncharacterized protein</fullName>
    </submittedName>
</protein>
<name>A0A2G1VH47_9GAMM</name>
<keyword evidence="3" id="KW-1185">Reference proteome</keyword>
<feature type="region of interest" description="Disordered" evidence="1">
    <location>
        <begin position="55"/>
        <end position="74"/>
    </location>
</feature>
<dbReference type="EMBL" id="NTFI01000001">
    <property type="protein sequence ID" value="PHQ26086.1"/>
    <property type="molecule type" value="Genomic_DNA"/>
</dbReference>
<organism evidence="2 3">
    <name type="scientific">Marinobacter guineae</name>
    <dbReference type="NCBI Taxonomy" id="432303"/>
    <lineage>
        <taxon>Bacteria</taxon>
        <taxon>Pseudomonadati</taxon>
        <taxon>Pseudomonadota</taxon>
        <taxon>Gammaproteobacteria</taxon>
        <taxon>Pseudomonadales</taxon>
        <taxon>Marinobacteraceae</taxon>
        <taxon>Marinobacter</taxon>
    </lineage>
</organism>
<sequence length="119" mass="13751">MKSNQLNSSNVDSHLVVLMQGAKEGRPDAMAELRYQLSKYKHPKAMLKHLAKQIKRTEERREEKRASQAVARERYQTNKFAPSNTVFRKSRAKKGAGKTDAFAYRVVLCGGFEMNRRRH</sequence>
<dbReference type="AlphaFoldDB" id="A0A2G1VH47"/>
<gene>
    <name evidence="2" type="ORF">CLH62_00275</name>
</gene>
<accession>A0A2G1VH47</accession>
<evidence type="ECO:0000256" key="1">
    <source>
        <dbReference type="SAM" id="MobiDB-lite"/>
    </source>
</evidence>
<comment type="caution">
    <text evidence="2">The sequence shown here is derived from an EMBL/GenBank/DDBJ whole genome shotgun (WGS) entry which is preliminary data.</text>
</comment>
<proteinExistence type="predicted"/>
<dbReference type="Proteomes" id="UP000229044">
    <property type="component" value="Unassembled WGS sequence"/>
</dbReference>
<dbReference type="OrthoDB" id="6372278at2"/>